<dbReference type="PROSITE" id="PS50005">
    <property type="entry name" value="TPR"/>
    <property type="match status" value="1"/>
</dbReference>
<evidence type="ECO:0000256" key="1">
    <source>
        <dbReference type="PROSITE-ProRule" id="PRU00339"/>
    </source>
</evidence>
<evidence type="ECO:0000256" key="3">
    <source>
        <dbReference type="SAM" id="MobiDB-lite"/>
    </source>
</evidence>
<dbReference type="Pfam" id="PF01476">
    <property type="entry name" value="LysM"/>
    <property type="match status" value="1"/>
</dbReference>
<feature type="region of interest" description="Disordered" evidence="3">
    <location>
        <begin position="346"/>
        <end position="367"/>
    </location>
</feature>
<organism evidence="7 8">
    <name type="scientific">Pseudomonas segetis</name>
    <dbReference type="NCBI Taxonomy" id="298908"/>
    <lineage>
        <taxon>Bacteria</taxon>
        <taxon>Pseudomonadati</taxon>
        <taxon>Pseudomonadota</taxon>
        <taxon>Gammaproteobacteria</taxon>
        <taxon>Pseudomonadales</taxon>
        <taxon>Pseudomonadaceae</taxon>
        <taxon>Pseudomonas</taxon>
    </lineage>
</organism>
<dbReference type="InterPro" id="IPR020011">
    <property type="entry name" value="FimV_C"/>
</dbReference>
<name>A0A239A4H0_9PSED</name>
<keyword evidence="4" id="KW-0732">Signal</keyword>
<feature type="signal peptide" evidence="4">
    <location>
        <begin position="1"/>
        <end position="24"/>
    </location>
</feature>
<dbReference type="InterPro" id="IPR057840">
    <property type="entry name" value="FimV_N"/>
</dbReference>
<protein>
    <submittedName>
        <fullName evidence="7">Pilus assembly protein FimV</fullName>
    </submittedName>
</protein>
<dbReference type="CDD" id="cd00118">
    <property type="entry name" value="LysM"/>
    <property type="match status" value="1"/>
</dbReference>
<dbReference type="EMBL" id="FZOG01000001">
    <property type="protein sequence ID" value="SNR89803.1"/>
    <property type="molecule type" value="Genomic_DNA"/>
</dbReference>
<dbReference type="NCBIfam" id="TIGR03504">
    <property type="entry name" value="FimV_Cterm"/>
    <property type="match status" value="1"/>
</dbReference>
<keyword evidence="2" id="KW-0175">Coiled coil</keyword>
<keyword evidence="8" id="KW-1185">Reference proteome</keyword>
<dbReference type="InterPro" id="IPR038440">
    <property type="entry name" value="FimV_C_sf"/>
</dbReference>
<evidence type="ECO:0000256" key="2">
    <source>
        <dbReference type="SAM" id="Coils"/>
    </source>
</evidence>
<dbReference type="InterPro" id="IPR018392">
    <property type="entry name" value="LysM"/>
</dbReference>
<accession>A0A239A4H0</accession>
<reference evidence="8" key="1">
    <citation type="submission" date="2017-06" db="EMBL/GenBank/DDBJ databases">
        <authorList>
            <person name="Varghese N."/>
            <person name="Submissions S."/>
        </authorList>
    </citation>
    <scope>NUCLEOTIDE SEQUENCE [LARGE SCALE GENOMIC DNA]</scope>
    <source>
        <strain evidence="8">CIP 108523</strain>
    </source>
</reference>
<feature type="region of interest" description="Disordered" evidence="3">
    <location>
        <begin position="240"/>
        <end position="279"/>
    </location>
</feature>
<evidence type="ECO:0000256" key="4">
    <source>
        <dbReference type="SAM" id="SignalP"/>
    </source>
</evidence>
<gene>
    <name evidence="7" type="ORF">SAMN05216255_0864</name>
</gene>
<dbReference type="InterPro" id="IPR020012">
    <property type="entry name" value="LysM_FimV"/>
</dbReference>
<feature type="coiled-coil region" evidence="2">
    <location>
        <begin position="310"/>
        <end position="344"/>
    </location>
</feature>
<dbReference type="Gene3D" id="1.20.58.2200">
    <property type="match status" value="1"/>
</dbReference>
<feature type="domain" description="FimV N-terminal" evidence="6">
    <location>
        <begin position="25"/>
        <end position="131"/>
    </location>
</feature>
<evidence type="ECO:0000259" key="5">
    <source>
        <dbReference type="Pfam" id="PF01476"/>
    </source>
</evidence>
<dbReference type="SUPFAM" id="SSF48452">
    <property type="entry name" value="TPR-like"/>
    <property type="match status" value="1"/>
</dbReference>
<dbReference type="InterPro" id="IPR036779">
    <property type="entry name" value="LysM_dom_sf"/>
</dbReference>
<proteinExistence type="predicted"/>
<feature type="compositionally biased region" description="Polar residues" evidence="3">
    <location>
        <begin position="240"/>
        <end position="256"/>
    </location>
</feature>
<feature type="compositionally biased region" description="Polar residues" evidence="3">
    <location>
        <begin position="346"/>
        <end position="359"/>
    </location>
</feature>
<dbReference type="Gene3D" id="1.25.40.10">
    <property type="entry name" value="Tetratricopeptide repeat domain"/>
    <property type="match status" value="1"/>
</dbReference>
<sequence length="698" mass="75146">MSRVRHVLIGLASSSALYSSFAPALGLGEITLHSALNQPLEADIQLLQVGDLSANEIKVKLASAEAFSRSGVERFVFLNDLSFTPVLSNGRSIVRVTSRQAVREPYLNFIVEVSRPNGQLLREYTVLLDPPITSIYGSASPAPSSQYSTRSTSTVAAAPAQPVRPTPPKVMPAATLGQAHQVRSGDTLWQIASQLRDQGSNASQQSLMNDIYALNPQAFANGDINRLKAGVDLRLPDSAVNTSQAGSSPNSNSNQRAISASQDDAASGQPSSAGSAEVAPAVVGDRADAQALAEIQQRLDLELANQSNLSLQLQQSISQLQAQVQALQTQVEAKDQRLAELQSQLDAGPAPQTSGQPQVTAPAPVEPVEQPTDWMPYLYGLLALLLAGLLALLWRSKRERTPAPEAPAIAVASVEKPQEPLFQPVALNAQAPVTEPAPAPAPAPAASRQKLPVDAIEAANIYITYGRYPEAVSALRKALQAHPERHDIRFRLLEVLALQGDAQHYQAEEALLRQSSFAPERIDQLNARYPQLHGEELDFDALELDEPADLAPAPSPADDYQLNLDDLSLDADWDLVSPFSPKTKAKPATPEQVDIDTNLRDLPSLEELPHDDDEFAALTAENDAALGAWFEDDPRSPANLNNLSDFDTNASNMLKLNQALAYIEQGSIESACDILNEVLNDGDDKQKQEARKLLAKIA</sequence>
<dbReference type="InterPro" id="IPR019734">
    <property type="entry name" value="TPR_rpt"/>
</dbReference>
<dbReference type="AlphaFoldDB" id="A0A239A4H0"/>
<feature type="domain" description="LysM" evidence="5">
    <location>
        <begin position="180"/>
        <end position="218"/>
    </location>
</feature>
<evidence type="ECO:0000313" key="8">
    <source>
        <dbReference type="Proteomes" id="UP000242915"/>
    </source>
</evidence>
<dbReference type="Gene3D" id="3.10.350.10">
    <property type="entry name" value="LysM domain"/>
    <property type="match status" value="1"/>
</dbReference>
<dbReference type="Pfam" id="PF25800">
    <property type="entry name" value="FimV_N"/>
    <property type="match status" value="1"/>
</dbReference>
<feature type="compositionally biased region" description="Low complexity" evidence="3">
    <location>
        <begin position="257"/>
        <end position="276"/>
    </location>
</feature>
<evidence type="ECO:0000313" key="7">
    <source>
        <dbReference type="EMBL" id="SNR89803.1"/>
    </source>
</evidence>
<dbReference type="NCBIfam" id="TIGR03505">
    <property type="entry name" value="FimV_core"/>
    <property type="match status" value="1"/>
</dbReference>
<dbReference type="RefSeq" id="WP_089358891.1">
    <property type="nucleotide sequence ID" value="NZ_FZOG01000001.1"/>
</dbReference>
<dbReference type="InterPro" id="IPR011990">
    <property type="entry name" value="TPR-like_helical_dom_sf"/>
</dbReference>
<feature type="repeat" description="TPR" evidence="1">
    <location>
        <begin position="452"/>
        <end position="485"/>
    </location>
</feature>
<keyword evidence="1" id="KW-0802">TPR repeat</keyword>
<feature type="chain" id="PRO_5012398889" evidence="4">
    <location>
        <begin position="25"/>
        <end position="698"/>
    </location>
</feature>
<evidence type="ECO:0000259" key="6">
    <source>
        <dbReference type="Pfam" id="PF25800"/>
    </source>
</evidence>
<dbReference type="Proteomes" id="UP000242915">
    <property type="component" value="Unassembled WGS sequence"/>
</dbReference>